<evidence type="ECO:0000256" key="2">
    <source>
        <dbReference type="ARBA" id="ARBA00022475"/>
    </source>
</evidence>
<dbReference type="GO" id="GO:0005886">
    <property type="term" value="C:plasma membrane"/>
    <property type="evidence" value="ECO:0007669"/>
    <property type="project" value="UniProtKB-SubCell"/>
</dbReference>
<protein>
    <submittedName>
        <fullName evidence="8">ABC transporter permease</fullName>
    </submittedName>
</protein>
<keyword evidence="5 6" id="KW-0472">Membrane</keyword>
<dbReference type="InterPro" id="IPR003838">
    <property type="entry name" value="ABC3_permease_C"/>
</dbReference>
<evidence type="ECO:0000313" key="9">
    <source>
        <dbReference type="Proteomes" id="UP000279089"/>
    </source>
</evidence>
<dbReference type="OrthoDB" id="1011751at2"/>
<evidence type="ECO:0000313" key="8">
    <source>
        <dbReference type="EMBL" id="RPD37970.1"/>
    </source>
</evidence>
<dbReference type="Pfam" id="PF02687">
    <property type="entry name" value="FtsX"/>
    <property type="match status" value="1"/>
</dbReference>
<sequence length="396" mass="44621">MQFNEILKKIIHTGVGRGRFWMASIGLGIAMLLILVALQVHTNFNELLYGSRNQNERADYLVVNKKITNDMMGKPELTVFKPEELKDIAAQPFVEDFSIITAAQYNVRLEADQLGFSTLAFFESVPDSFIDVQSTDWKWQEGQQIVPIIVPRDFTNMFNFGFALGNNMPQFSEETIKTLSPGIVVSQGMRTGRFLGRIVGFSDRISTVLVPQSFMDWANNIYSTGAAKAPSRIIVKTKDPSSTVLTNYLEEHKYVTDEEKTKYSKIRGIVQIIVSAVGFFGLVLLMFALLVFSMFIQLVIESYRNEIRLLITLGASPGQLQRYLLKQFIPMYLVTGVVAFVAITGLQWWASGLLAKRNMFVSEWPGIMSLVATVAILALVYAVNWFAVRKHIAEHT</sequence>
<organism evidence="8 9">
    <name type="scientific">Chitinophaga barathri</name>
    <dbReference type="NCBI Taxonomy" id="1647451"/>
    <lineage>
        <taxon>Bacteria</taxon>
        <taxon>Pseudomonadati</taxon>
        <taxon>Bacteroidota</taxon>
        <taxon>Chitinophagia</taxon>
        <taxon>Chitinophagales</taxon>
        <taxon>Chitinophagaceae</taxon>
        <taxon>Chitinophaga</taxon>
    </lineage>
</organism>
<dbReference type="AlphaFoldDB" id="A0A3N4MD31"/>
<evidence type="ECO:0000256" key="4">
    <source>
        <dbReference type="ARBA" id="ARBA00022989"/>
    </source>
</evidence>
<feature type="transmembrane region" description="Helical" evidence="6">
    <location>
        <begin position="272"/>
        <end position="300"/>
    </location>
</feature>
<dbReference type="RefSeq" id="WP_120519346.1">
    <property type="nucleotide sequence ID" value="NZ_QXZY01000019.1"/>
</dbReference>
<name>A0A3N4MD31_9BACT</name>
<evidence type="ECO:0000259" key="7">
    <source>
        <dbReference type="Pfam" id="PF02687"/>
    </source>
</evidence>
<feature type="domain" description="ABC3 transporter permease C-terminal" evidence="7">
    <location>
        <begin position="279"/>
        <end position="390"/>
    </location>
</feature>
<keyword evidence="9" id="KW-1185">Reference proteome</keyword>
<evidence type="ECO:0000256" key="1">
    <source>
        <dbReference type="ARBA" id="ARBA00004651"/>
    </source>
</evidence>
<keyword evidence="2" id="KW-1003">Cell membrane</keyword>
<accession>A0A3N4MD31</accession>
<comment type="subcellular location">
    <subcellularLocation>
        <location evidence="1">Cell membrane</location>
        <topology evidence="1">Multi-pass membrane protein</topology>
    </subcellularLocation>
</comment>
<comment type="caution">
    <text evidence="8">The sequence shown here is derived from an EMBL/GenBank/DDBJ whole genome shotgun (WGS) entry which is preliminary data.</text>
</comment>
<dbReference type="EMBL" id="RMBX01000020">
    <property type="protein sequence ID" value="RPD37970.1"/>
    <property type="molecule type" value="Genomic_DNA"/>
</dbReference>
<dbReference type="Proteomes" id="UP000279089">
    <property type="component" value="Unassembled WGS sequence"/>
</dbReference>
<keyword evidence="3 6" id="KW-0812">Transmembrane</keyword>
<gene>
    <name evidence="8" type="ORF">EG028_27055</name>
</gene>
<proteinExistence type="predicted"/>
<keyword evidence="4 6" id="KW-1133">Transmembrane helix</keyword>
<evidence type="ECO:0000256" key="5">
    <source>
        <dbReference type="ARBA" id="ARBA00023136"/>
    </source>
</evidence>
<feature type="transmembrane region" description="Helical" evidence="6">
    <location>
        <begin position="20"/>
        <end position="38"/>
    </location>
</feature>
<evidence type="ECO:0000256" key="3">
    <source>
        <dbReference type="ARBA" id="ARBA00022692"/>
    </source>
</evidence>
<evidence type="ECO:0000256" key="6">
    <source>
        <dbReference type="SAM" id="Phobius"/>
    </source>
</evidence>
<feature type="transmembrane region" description="Helical" evidence="6">
    <location>
        <begin position="370"/>
        <end position="388"/>
    </location>
</feature>
<reference evidence="9" key="1">
    <citation type="submission" date="2018-11" db="EMBL/GenBank/DDBJ databases">
        <title>Chitinophaga lutea sp.nov., isolate from arsenic contaminated soil.</title>
        <authorList>
            <person name="Zong Y."/>
        </authorList>
    </citation>
    <scope>NUCLEOTIDE SEQUENCE [LARGE SCALE GENOMIC DNA]</scope>
    <source>
        <strain evidence="9">YLT18</strain>
    </source>
</reference>
<feature type="transmembrane region" description="Helical" evidence="6">
    <location>
        <begin position="329"/>
        <end position="350"/>
    </location>
</feature>